<sequence length="331" mass="38554">MELETYKGGCLILELVNLSNYPTDTKDLIMNQACCLEHFLNTYHLDGIELMLCKPWQENLHRPEWIKGIHLRFWFNWFDFWRQDYTILHKEIGNADSISACYGGLTRQAWLDVYRENIVQAAATPAEYMVFHIAQVRSSEVFKYCFSATSREVVTAAVEVINEITRELPNDRLLLFENLWWPGLTLLDKDLVEYLFQNIEHKNSGIMLDTGHLMNTNLDLNTQAEAVDYVLKTVEDLGEYKTKIHGIHLHYSLSGRYVKQKKQFCTDDPTDPVQLMNHILQIDQHLPFTDSSAKKIVQMVCPDYLIHEFVQRSSVDWQQKITIQKSTMAGV</sequence>
<evidence type="ECO:0000313" key="2">
    <source>
        <dbReference type="Proteomes" id="UP000199662"/>
    </source>
</evidence>
<dbReference type="Gene3D" id="3.20.20.150">
    <property type="entry name" value="Divalent-metal-dependent TIM barrel enzymes"/>
    <property type="match status" value="1"/>
</dbReference>
<dbReference type="InterPro" id="IPR036237">
    <property type="entry name" value="Xyl_isomerase-like_sf"/>
</dbReference>
<reference evidence="1 2" key="1">
    <citation type="submission" date="2016-10" db="EMBL/GenBank/DDBJ databases">
        <authorList>
            <person name="de Groot N.N."/>
        </authorList>
    </citation>
    <scope>NUCLEOTIDE SEQUENCE [LARGE SCALE GENOMIC DNA]</scope>
    <source>
        <strain evidence="1 2">DSM 2179</strain>
    </source>
</reference>
<dbReference type="AlphaFoldDB" id="A0A1H7C839"/>
<name>A0A1H7C839_9FIRM</name>
<dbReference type="GO" id="GO:0016853">
    <property type="term" value="F:isomerase activity"/>
    <property type="evidence" value="ECO:0007669"/>
    <property type="project" value="UniProtKB-KW"/>
</dbReference>
<dbReference type="Proteomes" id="UP000199662">
    <property type="component" value="Unassembled WGS sequence"/>
</dbReference>
<dbReference type="EMBL" id="FNZK01000020">
    <property type="protein sequence ID" value="SEJ85788.1"/>
    <property type="molecule type" value="Genomic_DNA"/>
</dbReference>
<organism evidence="1 2">
    <name type="scientific">Propionispira arboris</name>
    <dbReference type="NCBI Taxonomy" id="84035"/>
    <lineage>
        <taxon>Bacteria</taxon>
        <taxon>Bacillati</taxon>
        <taxon>Bacillota</taxon>
        <taxon>Negativicutes</taxon>
        <taxon>Selenomonadales</taxon>
        <taxon>Selenomonadaceae</taxon>
        <taxon>Propionispira</taxon>
    </lineage>
</organism>
<dbReference type="STRING" id="84035.SAMN05660742_12022"/>
<dbReference type="SUPFAM" id="SSF51658">
    <property type="entry name" value="Xylose isomerase-like"/>
    <property type="match status" value="1"/>
</dbReference>
<keyword evidence="2" id="KW-1185">Reference proteome</keyword>
<dbReference type="RefSeq" id="WP_091834340.1">
    <property type="nucleotide sequence ID" value="NZ_FNZK01000020.1"/>
</dbReference>
<gene>
    <name evidence="1" type="ORF">SAMN05660742_12022</name>
</gene>
<accession>A0A1H7C839</accession>
<proteinExistence type="predicted"/>
<keyword evidence="1" id="KW-0413">Isomerase</keyword>
<protein>
    <submittedName>
        <fullName evidence="1">Xylose isomerase-like TIM barrel</fullName>
    </submittedName>
</protein>
<evidence type="ECO:0000313" key="1">
    <source>
        <dbReference type="EMBL" id="SEJ85788.1"/>
    </source>
</evidence>